<organism evidence="2 3">
    <name type="scientific">Bradyrhizobium erythrophlei</name>
    <dbReference type="NCBI Taxonomy" id="1437360"/>
    <lineage>
        <taxon>Bacteria</taxon>
        <taxon>Pseudomonadati</taxon>
        <taxon>Pseudomonadota</taxon>
        <taxon>Alphaproteobacteria</taxon>
        <taxon>Hyphomicrobiales</taxon>
        <taxon>Nitrobacteraceae</taxon>
        <taxon>Bradyrhizobium</taxon>
    </lineage>
</organism>
<protein>
    <submittedName>
        <fullName evidence="2">Uncharacterized protein</fullName>
    </submittedName>
</protein>
<dbReference type="Proteomes" id="UP000198992">
    <property type="component" value="Unassembled WGS sequence"/>
</dbReference>
<evidence type="ECO:0000256" key="1">
    <source>
        <dbReference type="SAM" id="Phobius"/>
    </source>
</evidence>
<keyword evidence="1" id="KW-1133">Transmembrane helix</keyword>
<keyword evidence="1" id="KW-0472">Membrane</keyword>
<proteinExistence type="predicted"/>
<accession>A0A1H4MDQ8</accession>
<gene>
    <name evidence="2" type="ORF">SAMN05444164_0278</name>
</gene>
<sequence length="49" mass="5339">MPNRNVLYLVIGALVVIAGMLGYNLYQAKKQPEGLQINVGPDGVKIQNK</sequence>
<dbReference type="AlphaFoldDB" id="A0A1H4MDQ8"/>
<dbReference type="EMBL" id="FNTH01000001">
    <property type="protein sequence ID" value="SEB80675.1"/>
    <property type="molecule type" value="Genomic_DNA"/>
</dbReference>
<keyword evidence="1" id="KW-0812">Transmembrane</keyword>
<feature type="transmembrane region" description="Helical" evidence="1">
    <location>
        <begin position="6"/>
        <end position="26"/>
    </location>
</feature>
<reference evidence="2 3" key="1">
    <citation type="submission" date="2016-10" db="EMBL/GenBank/DDBJ databases">
        <authorList>
            <person name="de Groot N.N."/>
        </authorList>
    </citation>
    <scope>NUCLEOTIDE SEQUENCE [LARGE SCALE GENOMIC DNA]</scope>
    <source>
        <strain evidence="2 3">MT12</strain>
    </source>
</reference>
<evidence type="ECO:0000313" key="2">
    <source>
        <dbReference type="EMBL" id="SEB80675.1"/>
    </source>
</evidence>
<name>A0A1H4MDQ8_9BRAD</name>
<evidence type="ECO:0000313" key="3">
    <source>
        <dbReference type="Proteomes" id="UP000198992"/>
    </source>
</evidence>
<dbReference type="RefSeq" id="WP_165445530.1">
    <property type="nucleotide sequence ID" value="NZ_FNTH01000001.1"/>
</dbReference>